<dbReference type="PRINTS" id="PR01415">
    <property type="entry name" value="ANKYRIN"/>
</dbReference>
<dbReference type="PANTHER" id="PTHR24198:SF165">
    <property type="entry name" value="ANKYRIN REPEAT-CONTAINING PROTEIN-RELATED"/>
    <property type="match status" value="1"/>
</dbReference>
<dbReference type="InterPro" id="IPR002110">
    <property type="entry name" value="Ankyrin_rpt"/>
</dbReference>
<dbReference type="Pfam" id="PF12796">
    <property type="entry name" value="Ank_2"/>
    <property type="match status" value="1"/>
</dbReference>
<evidence type="ECO:0000256" key="1">
    <source>
        <dbReference type="ARBA" id="ARBA00022737"/>
    </source>
</evidence>
<dbReference type="Gene3D" id="1.25.40.20">
    <property type="entry name" value="Ankyrin repeat-containing domain"/>
    <property type="match status" value="1"/>
</dbReference>
<protein>
    <recommendedName>
        <fullName evidence="7">Ankyrin repeat domain-containing protein 49</fullName>
    </recommendedName>
</protein>
<proteinExistence type="predicted"/>
<keyword evidence="1" id="KW-0677">Repeat</keyword>
<evidence type="ECO:0000313" key="5">
    <source>
        <dbReference type="EMBL" id="KAK9875573.1"/>
    </source>
</evidence>
<dbReference type="Proteomes" id="UP001431783">
    <property type="component" value="Unassembled WGS sequence"/>
</dbReference>
<dbReference type="EMBL" id="JARQZJ010000034">
    <property type="protein sequence ID" value="KAK9875573.1"/>
    <property type="molecule type" value="Genomic_DNA"/>
</dbReference>
<name>A0AAW1TZ65_9CUCU</name>
<dbReference type="InterPro" id="IPR036770">
    <property type="entry name" value="Ankyrin_rpt-contain_sf"/>
</dbReference>
<evidence type="ECO:0000256" key="2">
    <source>
        <dbReference type="ARBA" id="ARBA00023043"/>
    </source>
</evidence>
<evidence type="ECO:0000256" key="3">
    <source>
        <dbReference type="PROSITE-ProRule" id="PRU00023"/>
    </source>
</evidence>
<feature type="region of interest" description="Disordered" evidence="4">
    <location>
        <begin position="1"/>
        <end position="29"/>
    </location>
</feature>
<dbReference type="SMART" id="SM00248">
    <property type="entry name" value="ANK"/>
    <property type="match status" value="3"/>
</dbReference>
<feature type="repeat" description="ANK" evidence="3">
    <location>
        <begin position="62"/>
        <end position="94"/>
    </location>
</feature>
<organism evidence="5 6">
    <name type="scientific">Henosepilachna vigintioctopunctata</name>
    <dbReference type="NCBI Taxonomy" id="420089"/>
    <lineage>
        <taxon>Eukaryota</taxon>
        <taxon>Metazoa</taxon>
        <taxon>Ecdysozoa</taxon>
        <taxon>Arthropoda</taxon>
        <taxon>Hexapoda</taxon>
        <taxon>Insecta</taxon>
        <taxon>Pterygota</taxon>
        <taxon>Neoptera</taxon>
        <taxon>Endopterygota</taxon>
        <taxon>Coleoptera</taxon>
        <taxon>Polyphaga</taxon>
        <taxon>Cucujiformia</taxon>
        <taxon>Coccinelloidea</taxon>
        <taxon>Coccinellidae</taxon>
        <taxon>Epilachninae</taxon>
        <taxon>Epilachnini</taxon>
        <taxon>Henosepilachna</taxon>
    </lineage>
</organism>
<sequence>MANDARFAVSGWQDDLEDIDPTRNPEEKNEKSILQAAEQGQLEYIKTLLNKNPALIQAKDKDGYTPLHRACYGNHVNVVQYLLERGADINAKTDVHWGPLHSCCHWNNKECGAVLIQWGADVNAESEGGQTPLHISAAHGVNYDLAQLLLMHPYIDHNKISNTGDAPKDVAQRSSKFYNIFDIADPLLDIKKLDLL</sequence>
<comment type="caution">
    <text evidence="5">The sequence shown here is derived from an EMBL/GenBank/DDBJ whole genome shotgun (WGS) entry which is preliminary data.</text>
</comment>
<dbReference type="PANTHER" id="PTHR24198">
    <property type="entry name" value="ANKYRIN REPEAT AND PROTEIN KINASE DOMAIN-CONTAINING PROTEIN"/>
    <property type="match status" value="1"/>
</dbReference>
<evidence type="ECO:0008006" key="7">
    <source>
        <dbReference type="Google" id="ProtNLM"/>
    </source>
</evidence>
<dbReference type="PROSITE" id="PS50088">
    <property type="entry name" value="ANK_REPEAT"/>
    <property type="match status" value="1"/>
</dbReference>
<accession>A0AAW1TZ65</accession>
<dbReference type="AlphaFoldDB" id="A0AAW1TZ65"/>
<evidence type="ECO:0000256" key="4">
    <source>
        <dbReference type="SAM" id="MobiDB-lite"/>
    </source>
</evidence>
<dbReference type="PROSITE" id="PS50297">
    <property type="entry name" value="ANK_REP_REGION"/>
    <property type="match status" value="1"/>
</dbReference>
<keyword evidence="2 3" id="KW-0040">ANK repeat</keyword>
<dbReference type="SUPFAM" id="SSF48403">
    <property type="entry name" value="Ankyrin repeat"/>
    <property type="match status" value="1"/>
</dbReference>
<evidence type="ECO:0000313" key="6">
    <source>
        <dbReference type="Proteomes" id="UP001431783"/>
    </source>
</evidence>
<dbReference type="Pfam" id="PF13637">
    <property type="entry name" value="Ank_4"/>
    <property type="match status" value="1"/>
</dbReference>
<gene>
    <name evidence="5" type="ORF">WA026_009377</name>
</gene>
<reference evidence="5 6" key="1">
    <citation type="submission" date="2023-03" db="EMBL/GenBank/DDBJ databases">
        <title>Genome insight into feeding habits of ladybird beetles.</title>
        <authorList>
            <person name="Li H.-S."/>
            <person name="Huang Y.-H."/>
            <person name="Pang H."/>
        </authorList>
    </citation>
    <scope>NUCLEOTIDE SEQUENCE [LARGE SCALE GENOMIC DNA]</scope>
    <source>
        <strain evidence="5">SYSU_2023b</strain>
        <tissue evidence="5">Whole body</tissue>
    </source>
</reference>
<feature type="compositionally biased region" description="Basic and acidic residues" evidence="4">
    <location>
        <begin position="20"/>
        <end position="29"/>
    </location>
</feature>
<keyword evidence="6" id="KW-1185">Reference proteome</keyword>